<name>A0A8J8YSD8_MAIZE</name>
<dbReference type="InterPro" id="IPR023213">
    <property type="entry name" value="CAT-like_dom_sf"/>
</dbReference>
<evidence type="ECO:0000256" key="3">
    <source>
        <dbReference type="ARBA" id="ARBA00023315"/>
    </source>
</evidence>
<sequence length="464" mass="50821">MEITVHSSKAVKPEPDYGGHSDGNASVAVVPLSVFDKVNYDEYIFYVYAFHPPAPPNAVLEAALAKALAEYREWAGRLGVEASGNPAIVLNDAGARFVEATADAEFGGSTVALLSTGGKVLSRLYPSCDGVEELLLVQVTRFRCASLVLGFTMHHKVADGPGMWNFMVAWGQATRGVAIDPVPVHDRTSSLFARRRERDSRVKFEHRGAEFKVKPRGEGPPASDGVGAVVRADDEVVVVHRVHFSREWITELKSRASQGAPSRQYTTLQCVAAHLWRCITEARGLHGREATRIRIAVNGRARMVRPPVPEGYTGSVVLWAWPATTVRELLDRPLRYAVELISREVARIDDAYFRSFVDFAGSGAVEKEQLVPTADAAEVPLCTDIDVDCLLAIPFHKLNFGCGPPFYFRPGYGHAPVAGAIYVLRSFQGDGSVDAYVPLFRRTMDAFKKCCHSFPMTTTTGARL</sequence>
<evidence type="ECO:0000313" key="5">
    <source>
        <dbReference type="EMBL" id="PWZ25857.1"/>
    </source>
</evidence>
<comment type="caution">
    <text evidence="5">The sequence shown here is derived from an EMBL/GenBank/DDBJ whole genome shotgun (WGS) entry which is preliminary data.</text>
</comment>
<feature type="region of interest" description="Disordered" evidence="4">
    <location>
        <begin position="1"/>
        <end position="20"/>
    </location>
</feature>
<evidence type="ECO:0000256" key="2">
    <source>
        <dbReference type="ARBA" id="ARBA00022679"/>
    </source>
</evidence>
<accession>A0A8J8YSD8</accession>
<dbReference type="AlphaFoldDB" id="A0A8J8YSD8"/>
<evidence type="ECO:0000256" key="1">
    <source>
        <dbReference type="ARBA" id="ARBA00009861"/>
    </source>
</evidence>
<comment type="similarity">
    <text evidence="1">Belongs to the plant acyltransferase family.</text>
</comment>
<dbReference type="Pfam" id="PF02458">
    <property type="entry name" value="Transferase"/>
    <property type="match status" value="1"/>
</dbReference>
<dbReference type="InterPro" id="IPR050317">
    <property type="entry name" value="Plant_Fungal_Acyltransferase"/>
</dbReference>
<dbReference type="EMBL" id="NCVQ01000005">
    <property type="protein sequence ID" value="PWZ25857.1"/>
    <property type="molecule type" value="Genomic_DNA"/>
</dbReference>
<dbReference type="Gene3D" id="3.30.559.10">
    <property type="entry name" value="Chloramphenicol acetyltransferase-like domain"/>
    <property type="match status" value="2"/>
</dbReference>
<dbReference type="GO" id="GO:0016747">
    <property type="term" value="F:acyltransferase activity, transferring groups other than amino-acyl groups"/>
    <property type="evidence" value="ECO:0007669"/>
    <property type="project" value="UniProtKB-ARBA"/>
</dbReference>
<dbReference type="PANTHER" id="PTHR31642">
    <property type="entry name" value="TRICHOTHECENE 3-O-ACETYLTRANSFERASE"/>
    <property type="match status" value="1"/>
</dbReference>
<proteinExistence type="inferred from homology"/>
<dbReference type="PANTHER" id="PTHR31642:SF184">
    <property type="entry name" value="SPERMIDINE HYDROXYCINNAMOYL TRANSFERASE"/>
    <property type="match status" value="1"/>
</dbReference>
<evidence type="ECO:0000256" key="4">
    <source>
        <dbReference type="SAM" id="MobiDB-lite"/>
    </source>
</evidence>
<organism evidence="5">
    <name type="scientific">Zea mays</name>
    <name type="common">Maize</name>
    <dbReference type="NCBI Taxonomy" id="4577"/>
    <lineage>
        <taxon>Eukaryota</taxon>
        <taxon>Viridiplantae</taxon>
        <taxon>Streptophyta</taxon>
        <taxon>Embryophyta</taxon>
        <taxon>Tracheophyta</taxon>
        <taxon>Spermatophyta</taxon>
        <taxon>Magnoliopsida</taxon>
        <taxon>Liliopsida</taxon>
        <taxon>Poales</taxon>
        <taxon>Poaceae</taxon>
        <taxon>PACMAD clade</taxon>
        <taxon>Panicoideae</taxon>
        <taxon>Andropogonodae</taxon>
        <taxon>Andropogoneae</taxon>
        <taxon>Tripsacinae</taxon>
        <taxon>Zea</taxon>
    </lineage>
</organism>
<protein>
    <submittedName>
        <fullName evidence="5">Agmatine coumaroyltransferase-2</fullName>
    </submittedName>
</protein>
<gene>
    <name evidence="5" type="primary">ACT-2_2</name>
    <name evidence="5" type="ORF">Zm00014a_038961</name>
</gene>
<dbReference type="HOGENOM" id="CLU_014546_6_2_1"/>
<dbReference type="SMR" id="A0A8J8YSD8"/>
<dbReference type="Proteomes" id="UP000251960">
    <property type="component" value="Chromosome 4"/>
</dbReference>
<dbReference type="OMA" id="VIGHAMH"/>
<dbReference type="FunFam" id="3.30.559.10:FF:000008">
    <property type="entry name" value="Tryptamine hydroxycinnamoyl transferase"/>
    <property type="match status" value="1"/>
</dbReference>
<keyword evidence="2 5" id="KW-0808">Transferase</keyword>
<reference evidence="5" key="1">
    <citation type="journal article" date="2018" name="Nat. Genet.">
        <title>Extensive intraspecific gene order and gene structural variations between Mo17 and other maize genomes.</title>
        <authorList>
            <person name="Sun S."/>
            <person name="Zhou Y."/>
            <person name="Chen J."/>
            <person name="Shi J."/>
            <person name="Zhao H."/>
            <person name="Zhao H."/>
            <person name="Song W."/>
            <person name="Zhang M."/>
            <person name="Cui Y."/>
            <person name="Dong X."/>
            <person name="Liu H."/>
            <person name="Ma X."/>
            <person name="Jiao Y."/>
            <person name="Wang B."/>
            <person name="Wei X."/>
            <person name="Stein J.C."/>
            <person name="Glaubitz J.C."/>
            <person name="Lu F."/>
            <person name="Yu G."/>
            <person name="Liang C."/>
            <person name="Fengler K."/>
            <person name="Li B."/>
            <person name="Rafalski A."/>
            <person name="Schnable P.S."/>
            <person name="Ware D.H."/>
            <person name="Buckler E.S."/>
            <person name="Lai J."/>
        </authorList>
    </citation>
    <scope>NUCLEOTIDE SEQUENCE [LARGE SCALE GENOMIC DNA]</scope>
    <source>
        <tissue evidence="5">Seedling</tissue>
    </source>
</reference>
<keyword evidence="3" id="KW-0012">Acyltransferase</keyword>